<feature type="domain" description="Protein kinase" evidence="2">
    <location>
        <begin position="524"/>
        <end position="928"/>
    </location>
</feature>
<evidence type="ECO:0000313" key="4">
    <source>
        <dbReference type="Proteomes" id="UP000054845"/>
    </source>
</evidence>
<feature type="region of interest" description="Disordered" evidence="1">
    <location>
        <begin position="348"/>
        <end position="439"/>
    </location>
</feature>
<evidence type="ECO:0000256" key="1">
    <source>
        <dbReference type="SAM" id="MobiDB-lite"/>
    </source>
</evidence>
<feature type="compositionally biased region" description="Basic and acidic residues" evidence="1">
    <location>
        <begin position="401"/>
        <end position="410"/>
    </location>
</feature>
<feature type="compositionally biased region" description="Basic and acidic residues" evidence="1">
    <location>
        <begin position="805"/>
        <end position="825"/>
    </location>
</feature>
<dbReference type="InterPro" id="IPR011009">
    <property type="entry name" value="Kinase-like_dom_sf"/>
</dbReference>
<dbReference type="InterPro" id="IPR000719">
    <property type="entry name" value="Prot_kinase_dom"/>
</dbReference>
<keyword evidence="4" id="KW-1185">Reference proteome</keyword>
<feature type="compositionally biased region" description="Basic and acidic residues" evidence="1">
    <location>
        <begin position="132"/>
        <end position="145"/>
    </location>
</feature>
<feature type="compositionally biased region" description="Low complexity" evidence="1">
    <location>
        <begin position="826"/>
        <end position="842"/>
    </location>
</feature>
<feature type="compositionally biased region" description="Low complexity" evidence="1">
    <location>
        <begin position="102"/>
        <end position="121"/>
    </location>
</feature>
<feature type="region of interest" description="Disordered" evidence="1">
    <location>
        <begin position="216"/>
        <end position="331"/>
    </location>
</feature>
<dbReference type="PROSITE" id="PS50011">
    <property type="entry name" value="PROTEIN_KINASE_DOM"/>
    <property type="match status" value="1"/>
</dbReference>
<dbReference type="GO" id="GO:0004672">
    <property type="term" value="F:protein kinase activity"/>
    <property type="evidence" value="ECO:0007669"/>
    <property type="project" value="InterPro"/>
</dbReference>
<evidence type="ECO:0000313" key="3">
    <source>
        <dbReference type="EMBL" id="CEH12171.1"/>
    </source>
</evidence>
<feature type="region of interest" description="Disordered" evidence="1">
    <location>
        <begin position="805"/>
        <end position="842"/>
    </location>
</feature>
<feature type="compositionally biased region" description="Low complexity" evidence="1">
    <location>
        <begin position="34"/>
        <end position="50"/>
    </location>
</feature>
<dbReference type="Pfam" id="PF00069">
    <property type="entry name" value="Pkinase"/>
    <property type="match status" value="1"/>
</dbReference>
<feature type="compositionally biased region" description="Low complexity" evidence="1">
    <location>
        <begin position="352"/>
        <end position="363"/>
    </location>
</feature>
<name>A0A0P1BAP0_9BASI</name>
<dbReference type="GO" id="GO:0005524">
    <property type="term" value="F:ATP binding"/>
    <property type="evidence" value="ECO:0007669"/>
    <property type="project" value="InterPro"/>
</dbReference>
<dbReference type="SUPFAM" id="SSF56112">
    <property type="entry name" value="Protein kinase-like (PK-like)"/>
    <property type="match status" value="1"/>
</dbReference>
<proteinExistence type="predicted"/>
<dbReference type="Proteomes" id="UP000054845">
    <property type="component" value="Unassembled WGS sequence"/>
</dbReference>
<protein>
    <submittedName>
        <fullName evidence="3">Serine threonine-protein kinase-like domain-containing protein</fullName>
    </submittedName>
</protein>
<accession>A0A0P1BAP0</accession>
<dbReference type="EMBL" id="CCYA01000118">
    <property type="protein sequence ID" value="CEH12171.1"/>
    <property type="molecule type" value="Genomic_DNA"/>
</dbReference>
<feature type="compositionally biased region" description="Polar residues" evidence="1">
    <location>
        <begin position="863"/>
        <end position="873"/>
    </location>
</feature>
<dbReference type="OrthoDB" id="4062651at2759"/>
<reference evidence="3 4" key="1">
    <citation type="submission" date="2014-09" db="EMBL/GenBank/DDBJ databases">
        <authorList>
            <person name="Magalhaes I.L.F."/>
            <person name="Oliveira U."/>
            <person name="Santos F.R."/>
            <person name="Vidigal T.H.D.A."/>
            <person name="Brescovit A.D."/>
            <person name="Santos A.J."/>
        </authorList>
    </citation>
    <scope>NUCLEOTIDE SEQUENCE [LARGE SCALE GENOMIC DNA]</scope>
</reference>
<feature type="compositionally biased region" description="Low complexity" evidence="1">
    <location>
        <begin position="295"/>
        <end position="313"/>
    </location>
</feature>
<evidence type="ECO:0000259" key="2">
    <source>
        <dbReference type="PROSITE" id="PS50011"/>
    </source>
</evidence>
<feature type="region of interest" description="Disordered" evidence="1">
    <location>
        <begin position="761"/>
        <end position="789"/>
    </location>
</feature>
<feature type="region of interest" description="Disordered" evidence="1">
    <location>
        <begin position="1"/>
        <end position="162"/>
    </location>
</feature>
<sequence>MSSSSCVDIRAFPSAAGMDDDDPSRRPEAGGREAATASAQQPGSSSAQTRSDLHHTHSTSSLSSLGRRHSLTSPSDSNPSFAAQQRRPSGSQPRSPNLPSPRASTQDASRASTSRASPARPFANMRTSTMFETRDAESFNRDRNPLEWTVPPSHSTGSRGLSAVPRAATIFLGKDHERWKQHARDSLDGETMGTHLAWKRGTASLVGVTRSSISALGLGEDEPSDDLYNSHDDETFSASGSSGPPTRRGSRSRSTNSRSGSWGQSVPQSLDAAAKAAIAQGNGASKVDQLHQRGSTEGSSMSSSMVASPTSPSMITTSKFSLPRSRRFSSNGPEAAFLRHETVIGIHTPRRGSASSGSAGSSGKNTPNKGSVGERVALAPLSQIKTPTNGKPSILTFADDEAAKGRETSRKPKKKPLHKRPRTPSPRSGQFRSRASLQLARRRRPIRVDGTLYDRGGPFREGAVTDGLSVRLFSSADGAEPGYIDEDGHMTSVDESSAICDEDAEPTTYLITTPDNRVSSAAKLRRWAMDGEGRFWAAMELMSVERKMRNADGGIGGVSRAIIRGLRDRYVEDLLDEVQKAETLNPTRTGVVAKVLRTSDDKYIRLEEDYPEEAFFVIAGCDESELFPVVSLVFCGALRAISAFHAAGWLHGDIKLENLMFDEQARLVVIDYENANPFRGVPGGDGRVALVSYDWIPPEAFPGPQGRRVGPSADLWALGANLVRAFALRDGVDDIEVREALLGKGQSAFLNFRRKYLLKRQGAGSDPSSTSTTNAPPSPNAQTSGGDHLHATVNSISVPRITTSDEHLSTDGSRHEGSQHHHSSEFSKSSPGSSPSRRQPPRASDIDLTAILEGESVDYSAASPGSTSSNATKPLSPPAPSAGPSPVRLLRAFATQAPGMCQFVLARCLSELPEERGADAEAEGLEMVRELERQRDEIGDRSILATGERAVRTAIDLSGSAWVKPKLEAARQSLGLGE</sequence>
<feature type="compositionally biased region" description="Basic residues" evidence="1">
    <location>
        <begin position="411"/>
        <end position="422"/>
    </location>
</feature>
<organism evidence="3 4">
    <name type="scientific">Ceraceosorus bombacis</name>
    <dbReference type="NCBI Taxonomy" id="401625"/>
    <lineage>
        <taxon>Eukaryota</taxon>
        <taxon>Fungi</taxon>
        <taxon>Dikarya</taxon>
        <taxon>Basidiomycota</taxon>
        <taxon>Ustilaginomycotina</taxon>
        <taxon>Exobasidiomycetes</taxon>
        <taxon>Ceraceosorales</taxon>
        <taxon>Ceraceosoraceae</taxon>
        <taxon>Ceraceosorus</taxon>
    </lineage>
</organism>
<keyword evidence="3" id="KW-0418">Kinase</keyword>
<keyword evidence="3" id="KW-0808">Transferase</keyword>
<feature type="region of interest" description="Disordered" evidence="1">
    <location>
        <begin position="859"/>
        <end position="884"/>
    </location>
</feature>
<dbReference type="Gene3D" id="1.10.510.10">
    <property type="entry name" value="Transferase(Phosphotransferase) domain 1"/>
    <property type="match status" value="1"/>
</dbReference>
<feature type="compositionally biased region" description="Low complexity" evidence="1">
    <location>
        <begin position="237"/>
        <end position="263"/>
    </location>
</feature>
<dbReference type="STRING" id="401625.A0A0P1BAP0"/>
<feature type="compositionally biased region" description="Polar residues" evidence="1">
    <location>
        <begin position="74"/>
        <end position="97"/>
    </location>
</feature>
<dbReference type="AlphaFoldDB" id="A0A0P1BAP0"/>
<dbReference type="SMART" id="SM00220">
    <property type="entry name" value="S_TKc"/>
    <property type="match status" value="1"/>
</dbReference>